<dbReference type="SUPFAM" id="SSF51445">
    <property type="entry name" value="(Trans)glycosidases"/>
    <property type="match status" value="1"/>
</dbReference>
<dbReference type="EMBL" id="MWDQ01000093">
    <property type="protein sequence ID" value="OQB73173.1"/>
    <property type="molecule type" value="Genomic_DNA"/>
</dbReference>
<evidence type="ECO:0008006" key="2">
    <source>
        <dbReference type="Google" id="ProtNLM"/>
    </source>
</evidence>
<dbReference type="AlphaFoldDB" id="A0A1V6C8F3"/>
<dbReference type="SUPFAM" id="SSF52317">
    <property type="entry name" value="Class I glutamine amidotransferase-like"/>
    <property type="match status" value="1"/>
</dbReference>
<organism evidence="1">
    <name type="scientific">candidate division TA06 bacterium ADurb.Bin131</name>
    <dbReference type="NCBI Taxonomy" id="1852827"/>
    <lineage>
        <taxon>Bacteria</taxon>
        <taxon>Bacteria division TA06</taxon>
    </lineage>
</organism>
<evidence type="ECO:0000313" key="1">
    <source>
        <dbReference type="EMBL" id="OQB73173.1"/>
    </source>
</evidence>
<dbReference type="InterPro" id="IPR029062">
    <property type="entry name" value="Class_I_gatase-like"/>
</dbReference>
<dbReference type="InterPro" id="IPR028212">
    <property type="entry name" value="GHL6"/>
</dbReference>
<proteinExistence type="predicted"/>
<gene>
    <name evidence="1" type="ORF">BWX89_01089</name>
</gene>
<dbReference type="CDD" id="cd03143">
    <property type="entry name" value="A4_beta-galactosidase_middle_domain"/>
    <property type="match status" value="1"/>
</dbReference>
<reference evidence="1" key="1">
    <citation type="submission" date="2017-02" db="EMBL/GenBank/DDBJ databases">
        <title>Delving into the versatile metabolic prowess of the omnipresent phylum Bacteroidetes.</title>
        <authorList>
            <person name="Nobu M.K."/>
            <person name="Mei R."/>
            <person name="Narihiro T."/>
            <person name="Kuroda K."/>
            <person name="Liu W.-T."/>
        </authorList>
    </citation>
    <scope>NUCLEOTIDE SEQUENCE</scope>
    <source>
        <strain evidence="1">ADurb.Bin131</strain>
    </source>
</reference>
<dbReference type="InterPro" id="IPR017853">
    <property type="entry name" value="GH"/>
</dbReference>
<protein>
    <recommendedName>
        <fullName evidence="2">Beta-galactosidase trimerisation domain-containing protein</fullName>
    </recommendedName>
</protein>
<dbReference type="Proteomes" id="UP000485562">
    <property type="component" value="Unassembled WGS sequence"/>
</dbReference>
<sequence>MDRKWWEKPVRMIRRDYLNDFACFFNADMDKLAWEARYLWKANCEWIMATPGCSPGTGHLTLFNSDRFEKFPGTGSRDILREYLPYARRHKIHIIAYINMHWYSYDFASQHPSWEQLLEDGTPYGRKHPLYGNGTTFCVNSPWREWAFDMIQEVMKTGVDGCFLDGPVIYPGACYCKYCREKFKMFSGENMLPIFSDWKDPLWKKFAEFRSQSWADFMKDATNAAKNVNSEAVMFLNGGAFNSSNILLGYDAERIEKFQSFTGAEDFFHCTQAYHSPYTSLNLSRFLSAGKNPSVVFTHHALSTWHYVPLPEAEVSTALAQATAGGSNTWFAIFYLAIKNSKSDAIVGVKKTGGLIAKNEKYLEGSVSAAETGVLISNRTLYYYISKHSGLCRETGSGKEQGLIFDTGSDEYLKDIDKRREISCGILDNENRGCLDICNFAHIPVQVLWDGYILKENLHRIKTLILPNAACLSDLQVKNIMDFVYEGGILFSDFESGMYDEYGNDTDRNDWLRFIGIDRISGVFKPSRVEDYIVLTKKVGSFDSGFFVPRPVNALAIKPVKEASILANYLNPINMPYTQPKGISEFPAVITTKRGKGKIVYLASPMFESFNLFHIDTHKNLFYYLIRDTVPGGSQIETNAPGSLALEIRRTDKTLLIHLVNITSDMKRPMGTIVPLYNISISIRTDLKNARSLSSGKTIKLKKIKGRTTFVIPEVNEYEIVLLY</sequence>
<name>A0A1V6C8F3_UNCT6</name>
<comment type="caution">
    <text evidence="1">The sequence shown here is derived from an EMBL/GenBank/DDBJ whole genome shotgun (WGS) entry which is preliminary data.</text>
</comment>
<dbReference type="Pfam" id="PF14871">
    <property type="entry name" value="GHL6"/>
    <property type="match status" value="1"/>
</dbReference>
<accession>A0A1V6C8F3</accession>
<dbReference type="Gene3D" id="3.40.50.880">
    <property type="match status" value="1"/>
</dbReference>
<dbReference type="Gene3D" id="3.20.20.80">
    <property type="entry name" value="Glycosidases"/>
    <property type="match status" value="2"/>
</dbReference>